<keyword evidence="2" id="KW-1185">Reference proteome</keyword>
<reference evidence="1" key="1">
    <citation type="journal article" date="2017" name="Arch. Virol.">
        <title>Complete genome sequence of shrimp hemocyte iridescent virus (SHIV) isolated from white leg shrimp, Litopenaeus vannamei.</title>
        <authorList>
            <person name="Qiu L."/>
            <person name="Chen M.M."/>
            <person name="Wang R.Y."/>
            <person name="Wan X.Y."/>
            <person name="Li C."/>
            <person name="Zhang Q.L."/>
            <person name="Dong X."/>
            <person name="Yang B."/>
            <person name="Xiang J.H."/>
            <person name="Huang J."/>
        </authorList>
    </citation>
    <scope>NUCLEOTIDE SEQUENCE [LARGE SCALE GENOMIC DNA]</scope>
    <source>
        <strain evidence="1">20141215</strain>
    </source>
</reference>
<evidence type="ECO:0000313" key="1">
    <source>
        <dbReference type="EMBL" id="ATE87161.1"/>
    </source>
</evidence>
<dbReference type="Gene3D" id="1.20.120.1750">
    <property type="match status" value="1"/>
</dbReference>
<keyword evidence="1" id="KW-0378">Hydrolase</keyword>
<reference evidence="1" key="2">
    <citation type="journal article" date="2017" name="Sci. Rep.">
        <title>Characterization of a new member of Iridoviridae, Shrimp hemocyte iridescent virus (SHIV), found in white leg shrimp (Litopenaeus vannamei).</title>
        <authorList>
            <person name="Qiu L."/>
            <person name="Chen M.M."/>
            <person name="Wan X.Y."/>
            <person name="Li C."/>
            <person name="Zhang Q.L."/>
            <person name="Wang R.Y."/>
            <person name="Cheng D.Y."/>
            <person name="Dong X."/>
            <person name="Yang B."/>
            <person name="Wang X.H."/>
            <person name="Xiang J.H."/>
            <person name="Huang J."/>
        </authorList>
    </citation>
    <scope>NUCLEOTIDE SEQUENCE [LARGE SCALE GENOMIC DNA]</scope>
    <source>
        <strain evidence="1">20141215</strain>
    </source>
</reference>
<keyword evidence="1" id="KW-0547">Nucleotide-binding</keyword>
<keyword evidence="1" id="KW-0067">ATP-binding</keyword>
<dbReference type="RefSeq" id="YP_010084904.1">
    <property type="nucleotide sequence ID" value="NC_055165.1"/>
</dbReference>
<dbReference type="KEGG" id="vg:65099924"/>
<dbReference type="SUPFAM" id="SSF57850">
    <property type="entry name" value="RING/U-box"/>
    <property type="match status" value="1"/>
</dbReference>
<dbReference type="Proteomes" id="UP000297192">
    <property type="component" value="Segment"/>
</dbReference>
<dbReference type="GeneID" id="65099924"/>
<keyword evidence="1" id="KW-0347">Helicase</keyword>
<gene>
    <name evidence="1" type="primary">152L</name>
</gene>
<sequence>MKHLVSKSKFNFLKKKHSESLFDSQKKRLKFTFNLLQEKRKIIEIEKIKRLLRNEGISEDRIKYHLENTGYLKNFSNKFNKCFKCENVLLDNFCSSCKIYTCEKCNCKKDVNHECDSETLQNLDFINKNCHKCPKCETYIEKNDGGCDQMFCVKCKTIFSWTTNRIIPNEESYHNPHYFEWQKEKTGNVERNSVDHPCQGYFLMREIDFLEFINDQIINEYSMINKFLEYEDYENEKLRILYLTKKISMKTWKKMFLQRNLQTKLFSDLKPLLLICLDNIYNIVLNYDCDIQMLKNLFDSITHEIRFTCRKYDDESLYKINIFSIFLPVLYLEMINPHLFLEFLNHELNGEE</sequence>
<protein>
    <submittedName>
        <fullName evidence="1">NTPase helicase</fullName>
    </submittedName>
</protein>
<dbReference type="GO" id="GO:0004386">
    <property type="term" value="F:helicase activity"/>
    <property type="evidence" value="ECO:0007669"/>
    <property type="project" value="UniProtKB-KW"/>
</dbReference>
<name>A0A291B102_9VIRU</name>
<organism evidence="1">
    <name type="scientific">Shrimp hemocyte iridescent virus</name>
    <dbReference type="NCBI Taxonomy" id="2039780"/>
    <lineage>
        <taxon>Viruses</taxon>
        <taxon>Varidnaviria</taxon>
        <taxon>Bamfordvirae</taxon>
        <taxon>Nucleocytoviricota</taxon>
        <taxon>Megaviricetes</taxon>
        <taxon>Pimascovirales</taxon>
        <taxon>Pimascovirales incertae sedis</taxon>
        <taxon>Iridoviridae</taxon>
        <taxon>Betairidovirinae</taxon>
        <taxon>Decapodiridovirus</taxon>
        <taxon>Decapodiridovirus litopenaeus1</taxon>
        <taxon>Decapod iridescent virus 1</taxon>
    </lineage>
</organism>
<accession>A0A291B102</accession>
<evidence type="ECO:0000313" key="2">
    <source>
        <dbReference type="Proteomes" id="UP000297192"/>
    </source>
</evidence>
<proteinExistence type="predicted"/>
<dbReference type="EMBL" id="MF599468">
    <property type="protein sequence ID" value="ATE87161.1"/>
    <property type="molecule type" value="Genomic_DNA"/>
</dbReference>